<keyword evidence="1 9" id="KW-1003">Cell membrane</keyword>
<evidence type="ECO:0000313" key="12">
    <source>
        <dbReference type="Proteomes" id="UP001595457"/>
    </source>
</evidence>
<evidence type="ECO:0000256" key="8">
    <source>
        <dbReference type="ARBA" id="ARBA00023264"/>
    </source>
</evidence>
<feature type="domain" description="PLD phosphodiesterase" evidence="10">
    <location>
        <begin position="290"/>
        <end position="317"/>
    </location>
</feature>
<comment type="subcellular location">
    <subcellularLocation>
        <location evidence="9">Cell membrane</location>
        <topology evidence="9">Peripheral membrane protein</topology>
    </subcellularLocation>
</comment>
<keyword evidence="5 9" id="KW-0443">Lipid metabolism</keyword>
<keyword evidence="3 9" id="KW-0808">Transferase</keyword>
<feature type="active site" evidence="9">
    <location>
        <position position="120"/>
    </location>
</feature>
<comment type="similarity">
    <text evidence="9">Belongs to the phospholipase D family. Cardiolipin synthase subfamily. ClsB sub-subfamily.</text>
</comment>
<sequence>MNFNWRNGNEIRLLENGEEFFPRVFEAIREARREILIETFILFEDKVGKELHREVIAAARRGVHVEITVDGYGSADLSAEFVAALTEVGIRIHMFDPRPKFMGMRTNLFRRLHRKIVVIDGVRAFVGGINFSADHLGDFGPEAKQDYAVEVVGPVTRDIHLFALSTVAPEQPPRHWWRHHVKVSANHWQESAGPGQARVLFVVRDNGNHQRDIEERYLEAIRDARRRLTIANGYFFPGYRLLRELRDAARRGVRVELILQGQPDMPIAKFGARILYNYLVKSGVTIHEYCHRPLHSKVAVADDDWSTVGSSNLDPLSLALNLEANLIVLDRRFNRELSENLENLKHHYCKAMTPEKIARGLWWRLPLAFLSFHFLRHFPAWVGWLPAHSARLELLTPERMPPAAADSTPIDLQRPSQ</sequence>
<accession>A0ABV7AUT2</accession>
<dbReference type="InterPro" id="IPR030872">
    <property type="entry name" value="Cardiolipin_synth_ClsB"/>
</dbReference>
<comment type="function">
    <text evidence="9">Catalyzes the phosphatidyl group transfer from one phosphatidylglycerol molecule to another to form cardiolipin (CL) (diphosphatidylglycerol) and glycerol.</text>
</comment>
<gene>
    <name evidence="9 11" type="primary">clsB</name>
    <name evidence="11" type="ORF">ACFOJE_11530</name>
</gene>
<dbReference type="EC" id="2.7.8.-" evidence="9"/>
<protein>
    <recommendedName>
        <fullName evidence="9">Cardiolipin synthase B</fullName>
        <shortName evidence="9">CL synthase</shortName>
        <ecNumber evidence="9">2.7.8.-</ecNumber>
    </recommendedName>
</protein>
<dbReference type="HAMAP" id="MF_01917">
    <property type="entry name" value="Cardiolipin_synth_ClsB"/>
    <property type="match status" value="1"/>
</dbReference>
<dbReference type="InterPro" id="IPR025202">
    <property type="entry name" value="PLD-like_dom"/>
</dbReference>
<evidence type="ECO:0000256" key="2">
    <source>
        <dbReference type="ARBA" id="ARBA00022516"/>
    </source>
</evidence>
<evidence type="ECO:0000256" key="4">
    <source>
        <dbReference type="ARBA" id="ARBA00022737"/>
    </source>
</evidence>
<evidence type="ECO:0000256" key="7">
    <source>
        <dbReference type="ARBA" id="ARBA00023209"/>
    </source>
</evidence>
<dbReference type="PROSITE" id="PS50035">
    <property type="entry name" value="PLD"/>
    <property type="match status" value="2"/>
</dbReference>
<evidence type="ECO:0000259" key="10">
    <source>
        <dbReference type="PROSITE" id="PS50035"/>
    </source>
</evidence>
<dbReference type="PANTHER" id="PTHR21248">
    <property type="entry name" value="CARDIOLIPIN SYNTHASE"/>
    <property type="match status" value="1"/>
</dbReference>
<dbReference type="CDD" id="cd09110">
    <property type="entry name" value="PLDc_CLS_1"/>
    <property type="match status" value="1"/>
</dbReference>
<dbReference type="NCBIfam" id="NF008427">
    <property type="entry name" value="PRK11263.1"/>
    <property type="match status" value="1"/>
</dbReference>
<proteinExistence type="inferred from homology"/>
<evidence type="ECO:0000256" key="3">
    <source>
        <dbReference type="ARBA" id="ARBA00022679"/>
    </source>
</evidence>
<dbReference type="Proteomes" id="UP001595457">
    <property type="component" value="Unassembled WGS sequence"/>
</dbReference>
<feature type="active site" evidence="9">
    <location>
        <position position="295"/>
    </location>
</feature>
<evidence type="ECO:0000256" key="6">
    <source>
        <dbReference type="ARBA" id="ARBA00023136"/>
    </source>
</evidence>
<keyword evidence="12" id="KW-1185">Reference proteome</keyword>
<feature type="domain" description="PLD phosphodiesterase" evidence="10">
    <location>
        <begin position="108"/>
        <end position="135"/>
    </location>
</feature>
<dbReference type="SMART" id="SM00155">
    <property type="entry name" value="PLDc"/>
    <property type="match status" value="2"/>
</dbReference>
<dbReference type="Gene3D" id="3.30.870.10">
    <property type="entry name" value="Endonuclease Chain A"/>
    <property type="match status" value="2"/>
</dbReference>
<keyword evidence="8 9" id="KW-1208">Phospholipid metabolism</keyword>
<dbReference type="SUPFAM" id="SSF56024">
    <property type="entry name" value="Phospholipase D/nuclease"/>
    <property type="match status" value="2"/>
</dbReference>
<dbReference type="InterPro" id="IPR001736">
    <property type="entry name" value="PLipase_D/transphosphatidylase"/>
</dbReference>
<dbReference type="EMBL" id="JBHRSJ010000022">
    <property type="protein sequence ID" value="MFC2972840.1"/>
    <property type="molecule type" value="Genomic_DNA"/>
</dbReference>
<evidence type="ECO:0000256" key="5">
    <source>
        <dbReference type="ARBA" id="ARBA00023098"/>
    </source>
</evidence>
<organism evidence="11 12">
    <name type="scientific">Azotobacter bryophylli</name>
    <dbReference type="NCBI Taxonomy" id="1986537"/>
    <lineage>
        <taxon>Bacteria</taxon>
        <taxon>Pseudomonadati</taxon>
        <taxon>Pseudomonadota</taxon>
        <taxon>Gammaproteobacteria</taxon>
        <taxon>Pseudomonadales</taxon>
        <taxon>Pseudomonadaceae</taxon>
        <taxon>Azotobacter</taxon>
    </lineage>
</organism>
<keyword evidence="4" id="KW-0677">Repeat</keyword>
<keyword evidence="7 9" id="KW-0594">Phospholipid biosynthesis</keyword>
<feature type="active site" evidence="9">
    <location>
        <position position="115"/>
    </location>
</feature>
<dbReference type="PIRSF" id="PIRSF000850">
    <property type="entry name" value="Phospholipase_D_PSS"/>
    <property type="match status" value="1"/>
</dbReference>
<evidence type="ECO:0000256" key="9">
    <source>
        <dbReference type="HAMAP-Rule" id="MF_01917"/>
    </source>
</evidence>
<dbReference type="GO" id="GO:0016740">
    <property type="term" value="F:transferase activity"/>
    <property type="evidence" value="ECO:0007669"/>
    <property type="project" value="UniProtKB-KW"/>
</dbReference>
<feature type="active site" evidence="9">
    <location>
        <position position="113"/>
    </location>
</feature>
<reference evidence="12" key="1">
    <citation type="journal article" date="2019" name="Int. J. Syst. Evol. Microbiol.">
        <title>The Global Catalogue of Microorganisms (GCM) 10K type strain sequencing project: providing services to taxonomists for standard genome sequencing and annotation.</title>
        <authorList>
            <consortium name="The Broad Institute Genomics Platform"/>
            <consortium name="The Broad Institute Genome Sequencing Center for Infectious Disease"/>
            <person name="Wu L."/>
            <person name="Ma J."/>
        </authorList>
    </citation>
    <scope>NUCLEOTIDE SEQUENCE [LARGE SCALE GENOMIC DNA]</scope>
    <source>
        <strain evidence="12">KCTC 62195</strain>
    </source>
</reference>
<evidence type="ECO:0000256" key="1">
    <source>
        <dbReference type="ARBA" id="ARBA00022475"/>
    </source>
</evidence>
<keyword evidence="6 9" id="KW-0472">Membrane</keyword>
<name>A0ABV7AUT2_9GAMM</name>
<feature type="active site" evidence="9">
    <location>
        <position position="302"/>
    </location>
</feature>
<comment type="catalytic activity">
    <reaction evidence="9">
        <text>2 a 1,2-diacyl-sn-glycero-3-phospho-(1'-sn-glycerol) = a cardiolipin + glycerol</text>
        <dbReference type="Rhea" id="RHEA:31451"/>
        <dbReference type="ChEBI" id="CHEBI:17754"/>
        <dbReference type="ChEBI" id="CHEBI:62237"/>
        <dbReference type="ChEBI" id="CHEBI:64716"/>
    </reaction>
</comment>
<comment type="caution">
    <text evidence="11">The sequence shown here is derived from an EMBL/GenBank/DDBJ whole genome shotgun (WGS) entry which is preliminary data.</text>
</comment>
<dbReference type="CDD" id="cd09159">
    <property type="entry name" value="PLDc_ybhO_like_2"/>
    <property type="match status" value="1"/>
</dbReference>
<feature type="active site" evidence="9">
    <location>
        <position position="297"/>
    </location>
</feature>
<keyword evidence="2 9" id="KW-0444">Lipid biosynthesis</keyword>
<evidence type="ECO:0000313" key="11">
    <source>
        <dbReference type="EMBL" id="MFC2972840.1"/>
    </source>
</evidence>
<dbReference type="RefSeq" id="WP_377814495.1">
    <property type="nucleotide sequence ID" value="NZ_JBHRSJ010000022.1"/>
</dbReference>
<dbReference type="Pfam" id="PF13091">
    <property type="entry name" value="PLDc_2"/>
    <property type="match status" value="2"/>
</dbReference>
<dbReference type="PANTHER" id="PTHR21248:SF23">
    <property type="entry name" value="CARDIOLIPIN SYNTHASE B"/>
    <property type="match status" value="1"/>
</dbReference>